<proteinExistence type="predicted"/>
<name>A0A088RRC3_LEIPA</name>
<dbReference type="VEuPathDB" id="TriTrypDB:LPAL13_230005100"/>
<accession>A0A088RRC3</accession>
<dbReference type="EMBL" id="CP009392">
    <property type="protein sequence ID" value="AIN98455.1"/>
    <property type="molecule type" value="Genomic_DNA"/>
</dbReference>
<organism evidence="1 2">
    <name type="scientific">Leishmania panamensis</name>
    <dbReference type="NCBI Taxonomy" id="5679"/>
    <lineage>
        <taxon>Eukaryota</taxon>
        <taxon>Discoba</taxon>
        <taxon>Euglenozoa</taxon>
        <taxon>Kinetoplastea</taxon>
        <taxon>Metakinetoplastina</taxon>
        <taxon>Trypanosomatida</taxon>
        <taxon>Trypanosomatidae</taxon>
        <taxon>Leishmaniinae</taxon>
        <taxon>Leishmania</taxon>
        <taxon>Leishmania guyanensis species complex</taxon>
    </lineage>
</organism>
<dbReference type="VEuPathDB" id="TriTrypDB:LPMP_230030"/>
<dbReference type="KEGG" id="lpan:LPMP_230030"/>
<evidence type="ECO:0000313" key="2">
    <source>
        <dbReference type="Proteomes" id="UP000063063"/>
    </source>
</evidence>
<keyword evidence="2" id="KW-1185">Reference proteome</keyword>
<evidence type="ECO:0000313" key="1">
    <source>
        <dbReference type="EMBL" id="AIN98455.1"/>
    </source>
</evidence>
<dbReference type="AlphaFoldDB" id="A0A088RRC3"/>
<dbReference type="Proteomes" id="UP000063063">
    <property type="component" value="Chromosome 23"/>
</dbReference>
<dbReference type="eggNOG" id="ENOG502S70A">
    <property type="taxonomic scope" value="Eukaryota"/>
</dbReference>
<dbReference type="GeneID" id="22575207"/>
<protein>
    <submittedName>
        <fullName evidence="1">Uncharacterized protein</fullName>
    </submittedName>
</protein>
<sequence>MGDIKVTFTFITSVAINCCEAAQWNDESTVDVSERRAEAALHNSRTAVLKVLDYDIDCARVFCMTYSHGTRMRSVYESLADAMATSANEMICFAPPPMSAERVLRVCAMKVLEPVDDVPEVLFCQKAAVPCSGAVAVSRWLLVNVLLCENDGALLVGHLPCVVQLTGTSITKDGICSSLCTMLKMGVECERHLRGCELFCCTTEKKNIVLHNSFCDGACPSQVAIIYSAVDVGDVVLVSTPLARSVVEERPSVFQAVVVRRFAEDGVTLYDVKEVDTAVVLERLTCTQVVPL</sequence>
<dbReference type="OrthoDB" id="271612at2759"/>
<dbReference type="RefSeq" id="XP_010699162.1">
    <property type="nucleotide sequence ID" value="XM_010700860.1"/>
</dbReference>
<reference evidence="1 2" key="1">
    <citation type="journal article" date="2015" name="Sci. Rep.">
        <title>The genome of Leishmania panamensis: insights into genomics of the L. (Viannia) subgenus.</title>
        <authorList>
            <person name="Llanes A."/>
            <person name="Restrepo C.M."/>
            <person name="Vecchio G.D."/>
            <person name="Anguizola F.J."/>
            <person name="Lleonart R."/>
        </authorList>
    </citation>
    <scope>NUCLEOTIDE SEQUENCE [LARGE SCALE GENOMIC DNA]</scope>
    <source>
        <strain evidence="1 2">MHOM/PA/94/PSC-1</strain>
    </source>
</reference>
<gene>
    <name evidence="1" type="ORF">LPMP_230030</name>
</gene>